<keyword evidence="3" id="KW-0256">Endoplasmic reticulum</keyword>
<dbReference type="InterPro" id="IPR001680">
    <property type="entry name" value="WD40_rpt"/>
</dbReference>
<dbReference type="Gene3D" id="2.130.10.10">
    <property type="entry name" value="YVTN repeat-like/Quinoprotein amine dehydrogenase"/>
    <property type="match status" value="1"/>
</dbReference>
<keyword evidence="4" id="KW-0653">Protein transport</keyword>
<dbReference type="SUPFAM" id="SSF50978">
    <property type="entry name" value="WD40 repeat-like"/>
    <property type="match status" value="1"/>
</dbReference>
<keyword evidence="2" id="KW-0813">Transport</keyword>
<dbReference type="GO" id="GO:0000149">
    <property type="term" value="F:SNARE binding"/>
    <property type="evidence" value="ECO:0007669"/>
    <property type="project" value="TreeGrafter"/>
</dbReference>
<evidence type="ECO:0000256" key="3">
    <source>
        <dbReference type="ARBA" id="ARBA00022824"/>
    </source>
</evidence>
<reference evidence="7" key="1">
    <citation type="journal article" date="2019" name="bioRxiv">
        <title>The Genome of the Zebra Mussel, Dreissena polymorpha: A Resource for Invasive Species Research.</title>
        <authorList>
            <person name="McCartney M.A."/>
            <person name="Auch B."/>
            <person name="Kono T."/>
            <person name="Mallez S."/>
            <person name="Zhang Y."/>
            <person name="Obille A."/>
            <person name="Becker A."/>
            <person name="Abrahante J.E."/>
            <person name="Garbe J."/>
            <person name="Badalamenti J.P."/>
            <person name="Herman A."/>
            <person name="Mangelson H."/>
            <person name="Liachko I."/>
            <person name="Sullivan S."/>
            <person name="Sone E.D."/>
            <person name="Koren S."/>
            <person name="Silverstein K.A.T."/>
            <person name="Beckman K.B."/>
            <person name="Gohl D.M."/>
        </authorList>
    </citation>
    <scope>NUCLEOTIDE SEQUENCE</scope>
    <source>
        <strain evidence="7">Duluth1</strain>
        <tissue evidence="7">Whole animal</tissue>
    </source>
</reference>
<dbReference type="SMART" id="SM00320">
    <property type="entry name" value="WD40"/>
    <property type="match status" value="2"/>
</dbReference>
<comment type="caution">
    <text evidence="7">The sequence shown here is derived from an EMBL/GenBank/DDBJ whole genome shotgun (WGS) entry which is preliminary data.</text>
</comment>
<dbReference type="InterPro" id="IPR015943">
    <property type="entry name" value="WD40/YVTN_repeat-like_dom_sf"/>
</dbReference>
<dbReference type="Pfam" id="PF15492">
    <property type="entry name" value="Nbas_N"/>
    <property type="match status" value="1"/>
</dbReference>
<dbReference type="GO" id="GO:0070939">
    <property type="term" value="C:Dsl1/NZR complex"/>
    <property type="evidence" value="ECO:0007669"/>
    <property type="project" value="TreeGrafter"/>
</dbReference>
<evidence type="ECO:0008006" key="9">
    <source>
        <dbReference type="Google" id="ProtNLM"/>
    </source>
</evidence>
<dbReference type="Pfam" id="PF08314">
    <property type="entry name" value="Sec39"/>
    <property type="match status" value="2"/>
</dbReference>
<organism evidence="7 8">
    <name type="scientific">Dreissena polymorpha</name>
    <name type="common">Zebra mussel</name>
    <name type="synonym">Mytilus polymorpha</name>
    <dbReference type="NCBI Taxonomy" id="45954"/>
    <lineage>
        <taxon>Eukaryota</taxon>
        <taxon>Metazoa</taxon>
        <taxon>Spiralia</taxon>
        <taxon>Lophotrochozoa</taxon>
        <taxon>Mollusca</taxon>
        <taxon>Bivalvia</taxon>
        <taxon>Autobranchia</taxon>
        <taxon>Heteroconchia</taxon>
        <taxon>Euheterodonta</taxon>
        <taxon>Imparidentia</taxon>
        <taxon>Neoheterodontei</taxon>
        <taxon>Myida</taxon>
        <taxon>Dreissenoidea</taxon>
        <taxon>Dreissenidae</taxon>
        <taxon>Dreissena</taxon>
    </lineage>
</organism>
<evidence type="ECO:0000256" key="2">
    <source>
        <dbReference type="ARBA" id="ARBA00022448"/>
    </source>
</evidence>
<protein>
    <recommendedName>
        <fullName evidence="9">Neuroblastoma-amplified sequence</fullName>
    </recommendedName>
</protein>
<sequence>MAATDVDNESDKNILYDLTVRAEWKHENEIFKPSAGKQGTYSPDTAPSRQRNGWRLLRSFGRPFQSGGTNNLPSNFVKLINCTINWRIAVTRQEGLVCSCSFMQDQSVEIRSSHDDFESVTGRVKLEPDSQLQWRQLAWSVDGTMLACSYSNGTVQAYDIVGTQLFAIAGNEVYTGDLSYAVASLVFTHRAKDTEWPIQLLVVNYQGRLSSYKVHRDKGQQLLHEFNFSSHYPLGISCMEWDTTAGLLYAGGCGQDAEGVTTATREGLTAWRVLSDYPHYKLVTDYAQDLKKAKSEMSFSRRLKLPLLSRLRAANSDGVLCMTMSPDMKHLASLHWSGKLCVWSLPGLQMVSSWSHDDQPNANDLSPEHTENPQLRKLIKDLVSTRQLIDVNWWSDRAVILARGTGAVTVCAKETLTNLLSNPEWFEPAPRLTGVHNGGFLGLEVECRFPRKRVLALNADEKDDEDDSDVEEGLLSRSWGVAKQCLHYITDMETFKPPKKKPKLVNRTYRLVCLKKTTPEELFARKLENEEYGEAKLLAQTYGLDVDLVYQRQWKKAPVDRASIQDYLSKISKRSWVLHECMERLSDRLDAMKELLEFGLRGTDLPALIMIGSGEDKGRFILCDPEEGLYEDVELDVFDPEVEKKREQLRQERITSLLKQVNFSSLNLEQRELCRARRKLLQYLYRLNTYENILGGVTAAERYEAKFFEKFRSQNMVQTAITYAQNSDWKALEVLFTYHGRELLPHRLSILGSFPETTNPAEYQLLLPEIRSREVVEWAVDTWNPPDWVETDPCDSALALPIEDPGAFLYELHPDTQKYRGNLSGDIVCGWYEERAVEIERLSRQADCALQLIRLAVEKGVQGLERIQNDFVTMETLVYSCNIDDNFTFRQLQEMSNYEKLELMMSKALYFLFKNLRKWLVPFLRQCERSKPGTYIELLKHYVLKMATGDLRRPLQIFESSKTHLPSPVIPKQSDLMSIAIEAIYCCQRDDQLSLAEDILKCLPKRGYGADTKDIERLHIEVDKLENHLFAAKILGQYGVKKPVFYVRDSEKNGDEGEQLMIKLTRLVGRREKEVSYNEWAQLHSDVMELQSKVYRCVTQALCHEIFVEGLLCSNNAGYIRLAEALIERSEVESHRPTPLTYTMQTRIPYHTAIKLVLSAAQEYFNSSANLSDSCINLARACLNLIQDTPPGIQEELDLIAALAVLDDFGLTVLPLQVRLSKDRLALVEQIVITNTSAYQHKQKLLRLGHLLRVGGADKDSTEGRVLHLVAKAAIQQHNFEVAHEVCRELIDAGYGPSWDVCVDLAEHSNLQNLHTRLELLSFGLTYCTADMIEPILQAKALLETQVLCEGIGSEVAEPNPETASRVSPFSAKAALQQTRHILSSTKQTTRAVLSTVTDSKWWQGTVSKLKQPMGRQVSNDLTNQNKDLKLQSCHQFYEGFIDRAYSNNEDADFRHLEEYIEDDVRHIGESLLRTAQLEEMLTEGEKSHSPDEVLVQLAKDCLCTDSTLALAYLLALRQPTDADGCFATHVVTDISLQMALYYYVLQLYTALKPVDLPHMSPLYVKDPVTVMQSVTSLVCGQKDFDWPDYVVALVTKIKHYNEMLEDYRQAEILRNLGKGINIGRFVEDSEYKVETILGLAMSLEEDLYQIAVSLAGRNSVPLWQVYAAQLETIFCDSRPVYDPSWRHSSVIPDRPVYDPSWRHSSVIPGRQVYDPS</sequence>
<feature type="domain" description="Neuroblastoma-amplified sequence N-terminal" evidence="6">
    <location>
        <begin position="101"/>
        <end position="368"/>
    </location>
</feature>
<dbReference type="PANTHER" id="PTHR15922">
    <property type="entry name" value="NEUROBLASTOMA-AMPLIFIED SEQUENCE"/>
    <property type="match status" value="1"/>
</dbReference>
<dbReference type="InterPro" id="IPR013244">
    <property type="entry name" value="Sec39_domain"/>
</dbReference>
<evidence type="ECO:0000313" key="7">
    <source>
        <dbReference type="EMBL" id="KAH3741589.1"/>
    </source>
</evidence>
<dbReference type="InterPro" id="IPR036322">
    <property type="entry name" value="WD40_repeat_dom_sf"/>
</dbReference>
<gene>
    <name evidence="7" type="ORF">DPMN_048314</name>
</gene>
<accession>A0A9D4DBC3</accession>
<evidence type="ECO:0000256" key="4">
    <source>
        <dbReference type="ARBA" id="ARBA00022927"/>
    </source>
</evidence>
<feature type="domain" description="Sec39" evidence="5">
    <location>
        <begin position="719"/>
        <end position="931"/>
    </location>
</feature>
<comment type="subcellular location">
    <subcellularLocation>
        <location evidence="1">Endoplasmic reticulum</location>
    </subcellularLocation>
</comment>
<keyword evidence="8" id="KW-1185">Reference proteome</keyword>
<dbReference type="PANTHER" id="PTHR15922:SF2">
    <property type="entry name" value="NBAS SUBUNIT OF NRZ TETHERING COMPLEX"/>
    <property type="match status" value="1"/>
</dbReference>
<proteinExistence type="predicted"/>
<dbReference type="Proteomes" id="UP000828390">
    <property type="component" value="Unassembled WGS sequence"/>
</dbReference>
<evidence type="ECO:0000256" key="1">
    <source>
        <dbReference type="ARBA" id="ARBA00004240"/>
    </source>
</evidence>
<feature type="domain" description="Sec39" evidence="5">
    <location>
        <begin position="1024"/>
        <end position="1339"/>
    </location>
</feature>
<dbReference type="GO" id="GO:0006890">
    <property type="term" value="P:retrograde vesicle-mediated transport, Golgi to endoplasmic reticulum"/>
    <property type="evidence" value="ECO:0007669"/>
    <property type="project" value="InterPro"/>
</dbReference>
<dbReference type="GO" id="GO:0015031">
    <property type="term" value="P:protein transport"/>
    <property type="evidence" value="ECO:0007669"/>
    <property type="project" value="UniProtKB-KW"/>
</dbReference>
<dbReference type="EMBL" id="JAIWYP010000011">
    <property type="protein sequence ID" value="KAH3741589.1"/>
    <property type="molecule type" value="Genomic_DNA"/>
</dbReference>
<name>A0A9D4DBC3_DREPO</name>
<evidence type="ECO:0000259" key="5">
    <source>
        <dbReference type="Pfam" id="PF08314"/>
    </source>
</evidence>
<evidence type="ECO:0000313" key="8">
    <source>
        <dbReference type="Proteomes" id="UP000828390"/>
    </source>
</evidence>
<evidence type="ECO:0000259" key="6">
    <source>
        <dbReference type="Pfam" id="PF15492"/>
    </source>
</evidence>
<dbReference type="InterPro" id="IPR029145">
    <property type="entry name" value="NBAS_N"/>
</dbReference>
<reference evidence="7" key="2">
    <citation type="submission" date="2020-11" db="EMBL/GenBank/DDBJ databases">
        <authorList>
            <person name="McCartney M.A."/>
            <person name="Auch B."/>
            <person name="Kono T."/>
            <person name="Mallez S."/>
            <person name="Becker A."/>
            <person name="Gohl D.M."/>
            <person name="Silverstein K.A.T."/>
            <person name="Koren S."/>
            <person name="Bechman K.B."/>
            <person name="Herman A."/>
            <person name="Abrahante J.E."/>
            <person name="Garbe J."/>
        </authorList>
    </citation>
    <scope>NUCLEOTIDE SEQUENCE</scope>
    <source>
        <strain evidence="7">Duluth1</strain>
        <tissue evidence="7">Whole animal</tissue>
    </source>
</reference>